<dbReference type="GO" id="GO:0000724">
    <property type="term" value="P:double-strand break repair via homologous recombination"/>
    <property type="evidence" value="ECO:0007669"/>
    <property type="project" value="InterPro"/>
</dbReference>
<feature type="region of interest" description="Disordered" evidence="10">
    <location>
        <begin position="593"/>
        <end position="637"/>
    </location>
</feature>
<evidence type="ECO:0000313" key="12">
    <source>
        <dbReference type="Proteomes" id="UP000515203"/>
    </source>
</evidence>
<dbReference type="Gene3D" id="3.30.40.10">
    <property type="entry name" value="Zinc/RING finger domain, C3HC4 (zinc finger)"/>
    <property type="match status" value="1"/>
</dbReference>
<comment type="subunit">
    <text evidence="6">Interacts with AP5Z1, AP5B1, AP5S1 and SPG11. Interacts with TTC19 and KIF13A.</text>
</comment>
<evidence type="ECO:0000256" key="6">
    <source>
        <dbReference type="ARBA" id="ARBA00025962"/>
    </source>
</evidence>
<feature type="region of interest" description="Disordered" evidence="10">
    <location>
        <begin position="1772"/>
        <end position="1806"/>
    </location>
</feature>
<keyword evidence="3" id="KW-0479">Metal-binding</keyword>
<accession>A0A6P6DAR6</accession>
<dbReference type="GO" id="GO:0000281">
    <property type="term" value="P:mitotic cytokinesis"/>
    <property type="evidence" value="ECO:0007669"/>
    <property type="project" value="InterPro"/>
</dbReference>
<keyword evidence="5" id="KW-0862">Zinc</keyword>
<dbReference type="PROSITE" id="PS50178">
    <property type="entry name" value="ZF_FYVE"/>
    <property type="match status" value="1"/>
</dbReference>
<keyword evidence="4 9" id="KW-0863">Zinc-finger</keyword>
<dbReference type="GO" id="GO:0032266">
    <property type="term" value="F:phosphatidylinositol-3-phosphate binding"/>
    <property type="evidence" value="ECO:0007669"/>
    <property type="project" value="InterPro"/>
</dbReference>
<evidence type="ECO:0000256" key="5">
    <source>
        <dbReference type="ARBA" id="ARBA00022833"/>
    </source>
</evidence>
<dbReference type="SUPFAM" id="SSF57903">
    <property type="entry name" value="FYVE/PHD zinc finger"/>
    <property type="match status" value="1"/>
</dbReference>
<dbReference type="OrthoDB" id="1936617at2759"/>
<dbReference type="Pfam" id="PF01363">
    <property type="entry name" value="FYVE"/>
    <property type="match status" value="1"/>
</dbReference>
<dbReference type="Proteomes" id="UP000515203">
    <property type="component" value="Unplaced"/>
</dbReference>
<evidence type="ECO:0000256" key="4">
    <source>
        <dbReference type="ARBA" id="ARBA00022771"/>
    </source>
</evidence>
<dbReference type="CDD" id="cd15724">
    <property type="entry name" value="FYVE_ZFY26"/>
    <property type="match status" value="1"/>
</dbReference>
<proteinExistence type="inferred from homology"/>
<dbReference type="InterPro" id="IPR000306">
    <property type="entry name" value="Znf_FYVE"/>
</dbReference>
<feature type="region of interest" description="Disordered" evidence="10">
    <location>
        <begin position="749"/>
        <end position="828"/>
    </location>
</feature>
<sequence>MNHPFGKEETATEKQLFGFFCECLRRGEWELAQACTHQLHEAHGDIPKRVEDILKALVLCPDLLRCRQDISPQRLSWLWLLVLEKWLAQEKKSLPAVYRRKLEFLFLSEDLPSNIPEDILTELYEAVAQGTVSPVADTSQRPQSWTPRLTSEAVSVLWDLLRQAPEPAQALLELLLGDDAGVSPCHWPLQKALVDLIREALQALQGPASGPPGVVDAIYRALRTLRCPAESPGAELRALCEELLEACEAEGSPLKEERLLGCLAHKAGRGLLSLYGHTYAEKILEKPPRSAASGKVSPDHPDPERTMLTLFSAPNPAQAWKVAFFYCLSNSKHFLEQILVTALTLLKEEDFPNLGRLLDREFRPLRHLLVLLGWTHCQSLESAKRLLQTLHRTQDQGHDELLRDACDGLWAHLEVLEWCVQHSSNPIPKRELLCHLHGGGSHSVLYSLHHLTDLPALREEEVLKLLQKVPAKDLQHEHDSAGALVPEDLIQCQSLILYQGFCAMKYAIYALCVNSHQYSQCQDCKDSPSADLASATEPANDSVTSPGASHLFSTYLARCQQYLCSVPDSLCLELLENIFSLLFITSADLHPEPHLPEDYAEDDDTEGKGPSDMRSPSESPQHAGQPERKSEQGSLGAPRNLASTIPSCLKEQPADSSPGPHGNFLDLKHFTKGIHGFLADEFAVGAFLGLLQEQLDRISGHSCPDKAKLPEGQSYTGSRDGLQSRLYQFSKVLSEAQWRYKVITSNHGSEEPRSRRYLPTAPRHSSLRRGRRTRRSRADGRDKGSSPSLESMSSEQSTSTSEGSLSAVSGRNELDSRSQPHPQSPFLPMMFSPPESLLASCILRGNFAEAHQVVFTFNLKSSPSAGELMFVERYQEVIQELARVEHKIENQNSDGTNSTIRRTGSGRSTLQAIGSAAAAGMVFYSISDVTDKLLSTSGDPIPTLQEDFWISTALTEPSTPLREVLEDLSPPAMAAFDLACSQSQLWKTCKQLLETAERRLNSSLESRGRRLDQILPSPDGIRGFPAVLQQISKILNCPFMSAGQAKSETAEEKCGAPPRGSITELLQVCWPRLTEDCVASHTTLSQQLKQVLQSLREALTLPEPRSTPLSSLVEQASQKAPEAEAHPVYIQTQLLQKNLGKQTTAGSRQTDYVGAFVRYCSTLASVLLQSLSSEPEHVEVKVGNPFVLLQQSPSQLVSHLLHERQVPPDRLAALLAREGLSLSVPQIIINCCCEPLTLCSSVQSQQTSSLVTQLGVVARQYTSHFVDDLPLSAPGSPRPTENPTLEKKHCSYPKDSSSPALTASALAFLKSRSKLLSTVVCLGVSQGSKVSKPSLSWKELRGRREVPLAAGQVARECEHLLEQFPMLEAALLAALEPLRGPSEQGKSLAASLCGQANLSTVLLGLHSPLALDVLAEAFEAALVARDWPRALQLIEAYGRDADGLSNVKDAVLSCAVACDKEGWQYLFPVKDASLRSQLALRFVDRWPLELCLEILAYCVSDTAVQEGLKSELQKKQVELQVYQKILGLQEPPAWSDWQTLRICCVSDPSSVMKMILEAQEYELCEDWGSLYPIPREQLISLHQKHLLHLLEKKDHDKALQLLQRIPDPTMCLEVAEQSLDQHPSLATSHFLANYLTSHFYGELTSVRHGEIQALYMGSKVLLTLPEQHQARYSHLSSSPLLMLEQLLMNMKVDWATVAVQTLQQLLAGQEIGFTMDDVDSLLSRYAGKALELPYPLRERRTDSVIHLQEIAHQASDPETMSRSSSAEFAAAAPGVSIARSPSPREKSLPHSQPQLEFVPPETPPARHQWVPDETESVCMVCHKEHFSMFNRRHHCRRCGRLVCSSCSTKKMVVEGCRENPTRVCDQCYSYYNQDTSEENPGQPEVPDSAKTESLPYSAMVKVPKAAEVEWILGLNEEENELVRSEFYYEQRLKEVDVKGQKQEKGANITILCKRHYISKVDVLNILVAAAYRHVPSLDQILQPASVTRLRNQLLEAEYYHLGVEVSTKTGLDSTGAWHAWGMACLKAGNLTAAREKFSRCLKPPLDPNQLSHGSRLVQDVVEYLESTVRPLISLQDDDYFATLRELEATLRTQSLSLEVIPEGKLMNNTYYQECLFYLHNYSTNLAIIGFYMRHSCLREALLHLLNKDSPPEVFIEGVFQPSYKSGKLHTLENLLESIDPTLETWGTYLIAACQHLQKKNYYHILYELQQFMKDQVRAAMTCIRFFSHKAKSYTELGEKLSWLLKAKDHLKIYLQETSHSSGRKKSTFFRKKMSAADVSRHMNTVQLQMEVTRFLHRCESAGTSQVTSLPLPTLFGNNHMKMEVACKVMLGGKNVEDGFGIAFRVLQDFQLDVAATYCRAARQLVEKEKYGEVRQLLKCVSESGMAAKSDGDAILLNCLDAFKRIPPQELEGLIQAIHSDDNKVQAYLTCCKLRSAYLIAVKQEHSRATTLVQQVQQAAKSSGDAVVQDICAQWLLTSRSRSSHGSGSRK</sequence>
<dbReference type="GO" id="GO:0005813">
    <property type="term" value="C:centrosome"/>
    <property type="evidence" value="ECO:0007669"/>
    <property type="project" value="TreeGrafter"/>
</dbReference>
<dbReference type="PANTHER" id="PTHR46591:SF1">
    <property type="entry name" value="ZINC FINGER FYVE DOMAIN-CONTAINING PROTEIN 26"/>
    <property type="match status" value="1"/>
</dbReference>
<evidence type="ECO:0000256" key="1">
    <source>
        <dbReference type="ARBA" id="ARBA00014373"/>
    </source>
</evidence>
<dbReference type="CTD" id="23503"/>
<dbReference type="InterPro" id="IPR017455">
    <property type="entry name" value="Znf_FYVE-rel"/>
</dbReference>
<dbReference type="GO" id="GO:0005765">
    <property type="term" value="C:lysosomal membrane"/>
    <property type="evidence" value="ECO:0007669"/>
    <property type="project" value="TreeGrafter"/>
</dbReference>
<evidence type="ECO:0000256" key="3">
    <source>
        <dbReference type="ARBA" id="ARBA00022723"/>
    </source>
</evidence>
<protein>
    <recommendedName>
        <fullName evidence="1">Zinc finger FYVE domain-containing protein 26</fullName>
    </recommendedName>
</protein>
<dbReference type="RefSeq" id="XP_023557184.1">
    <property type="nucleotide sequence ID" value="XM_023701416.1"/>
</dbReference>
<dbReference type="InterPro" id="IPR011011">
    <property type="entry name" value="Znf_FYVE_PHD"/>
</dbReference>
<dbReference type="GO" id="GO:0030496">
    <property type="term" value="C:midbody"/>
    <property type="evidence" value="ECO:0007669"/>
    <property type="project" value="TreeGrafter"/>
</dbReference>
<keyword evidence="12" id="KW-1185">Reference proteome</keyword>
<dbReference type="Pfam" id="PF25569">
    <property type="entry name" value="TPR_ZFYVE26"/>
    <property type="match status" value="1"/>
</dbReference>
<dbReference type="SMART" id="SM00064">
    <property type="entry name" value="FYVE"/>
    <property type="match status" value="1"/>
</dbReference>
<dbReference type="PANTHER" id="PTHR46591">
    <property type="entry name" value="ZINC FINGER FYVE DOMAIN-CONTAINING PROTEIN 26"/>
    <property type="match status" value="1"/>
</dbReference>
<organism evidence="12 13">
    <name type="scientific">Octodon degus</name>
    <name type="common">Degu</name>
    <name type="synonym">Sciurus degus</name>
    <dbReference type="NCBI Taxonomy" id="10160"/>
    <lineage>
        <taxon>Eukaryota</taxon>
        <taxon>Metazoa</taxon>
        <taxon>Chordata</taxon>
        <taxon>Craniata</taxon>
        <taxon>Vertebrata</taxon>
        <taxon>Euteleostomi</taxon>
        <taxon>Mammalia</taxon>
        <taxon>Eutheria</taxon>
        <taxon>Euarchontoglires</taxon>
        <taxon>Glires</taxon>
        <taxon>Rodentia</taxon>
        <taxon>Hystricomorpha</taxon>
        <taxon>Octodontidae</taxon>
        <taxon>Octodon</taxon>
    </lineage>
</organism>
<keyword evidence="2" id="KW-0597">Phosphoprotein</keyword>
<comment type="similarity">
    <text evidence="8">Belongs to the ZFYVE26 family.</text>
</comment>
<dbReference type="InParanoid" id="A0A6P6DAR6"/>
<dbReference type="GO" id="GO:0007040">
    <property type="term" value="P:lysosome organization"/>
    <property type="evidence" value="ECO:0007669"/>
    <property type="project" value="UniProtKB-ARBA"/>
</dbReference>
<dbReference type="InterPro" id="IPR013083">
    <property type="entry name" value="Znf_RING/FYVE/PHD"/>
</dbReference>
<dbReference type="InterPro" id="IPR057946">
    <property type="entry name" value="TPR_ZFYVE26"/>
</dbReference>
<evidence type="ECO:0000313" key="13">
    <source>
        <dbReference type="RefSeq" id="XP_023557184.1"/>
    </source>
</evidence>
<dbReference type="FunCoup" id="A0A6P6DAR6">
    <property type="interactions" value="3011"/>
</dbReference>
<dbReference type="InterPro" id="IPR028730">
    <property type="entry name" value="ZFYVE26"/>
</dbReference>
<evidence type="ECO:0000256" key="7">
    <source>
        <dbReference type="ARBA" id="ARBA00044939"/>
    </source>
</evidence>
<name>A0A6P6DAR6_OCTDE</name>
<evidence type="ECO:0000256" key="10">
    <source>
        <dbReference type="SAM" id="MobiDB-lite"/>
    </source>
</evidence>
<evidence type="ECO:0000256" key="8">
    <source>
        <dbReference type="ARBA" id="ARBA00061193"/>
    </source>
</evidence>
<dbReference type="GO" id="GO:0008270">
    <property type="term" value="F:zinc ion binding"/>
    <property type="evidence" value="ECO:0007669"/>
    <property type="project" value="UniProtKB-KW"/>
</dbReference>
<dbReference type="GeneID" id="101574169"/>
<evidence type="ECO:0000256" key="9">
    <source>
        <dbReference type="PROSITE-ProRule" id="PRU00091"/>
    </source>
</evidence>
<evidence type="ECO:0000259" key="11">
    <source>
        <dbReference type="PROSITE" id="PS50178"/>
    </source>
</evidence>
<feature type="compositionally biased region" description="Basic residues" evidence="10">
    <location>
        <begin position="765"/>
        <end position="775"/>
    </location>
</feature>
<feature type="compositionally biased region" description="Low complexity" evidence="10">
    <location>
        <begin position="785"/>
        <end position="810"/>
    </location>
</feature>
<gene>
    <name evidence="13" type="primary">Zfyve26</name>
</gene>
<evidence type="ECO:0000256" key="2">
    <source>
        <dbReference type="ARBA" id="ARBA00022553"/>
    </source>
</evidence>
<comment type="function">
    <text evidence="7">Phosphatidylinositol 3-phosphate-binding protein required for the abscission step in cytokinesis: recruited to the midbody during cytokinesis and acts as a regulator of abscission. May also be required for efficient homologous recombination DNA double-strand break repair.</text>
</comment>
<feature type="region of interest" description="Disordered" evidence="10">
    <location>
        <begin position="1269"/>
        <end position="1298"/>
    </location>
</feature>
<reference evidence="13" key="1">
    <citation type="submission" date="2025-08" db="UniProtKB">
        <authorList>
            <consortium name="RefSeq"/>
        </authorList>
    </citation>
    <scope>IDENTIFICATION</scope>
</reference>
<feature type="domain" description="FYVE-type" evidence="11">
    <location>
        <begin position="1812"/>
        <end position="1872"/>
    </location>
</feature>
<dbReference type="FunFam" id="3.30.40.10:FF:000295">
    <property type="entry name" value="Zinc finger, FYVE domain-containing 26"/>
    <property type="match status" value="1"/>
</dbReference>
<dbReference type="GO" id="GO:0032465">
    <property type="term" value="P:regulation of cytokinesis"/>
    <property type="evidence" value="ECO:0007669"/>
    <property type="project" value="TreeGrafter"/>
</dbReference>